<dbReference type="InterPro" id="IPR032675">
    <property type="entry name" value="LRR_dom_sf"/>
</dbReference>
<dbReference type="AlphaFoldDB" id="A0AAN8K8C6"/>
<dbReference type="Proteomes" id="UP001347796">
    <property type="component" value="Unassembled WGS sequence"/>
</dbReference>
<proteinExistence type="predicted"/>
<dbReference type="SMART" id="SM00367">
    <property type="entry name" value="LRR_CC"/>
    <property type="match status" value="6"/>
</dbReference>
<accession>A0AAN8K8C6</accession>
<keyword evidence="2" id="KW-1185">Reference proteome</keyword>
<comment type="caution">
    <text evidence="1">The sequence shown here is derived from an EMBL/GenBank/DDBJ whole genome shotgun (WGS) entry which is preliminary data.</text>
</comment>
<reference evidence="1 2" key="1">
    <citation type="submission" date="2024-01" db="EMBL/GenBank/DDBJ databases">
        <title>The genome of the rayed Mediterranean limpet Patella caerulea (Linnaeus, 1758).</title>
        <authorList>
            <person name="Anh-Thu Weber A."/>
            <person name="Halstead-Nussloch G."/>
        </authorList>
    </citation>
    <scope>NUCLEOTIDE SEQUENCE [LARGE SCALE GENOMIC DNA]</scope>
    <source>
        <strain evidence="1">AATW-2023a</strain>
        <tissue evidence="1">Whole specimen</tissue>
    </source>
</reference>
<evidence type="ECO:0008006" key="3">
    <source>
        <dbReference type="Google" id="ProtNLM"/>
    </source>
</evidence>
<protein>
    <recommendedName>
        <fullName evidence="3">F-box/LRR-repeat protein 15</fullName>
    </recommendedName>
</protein>
<dbReference type="CDD" id="cd22126">
    <property type="entry name" value="F-box_FBXL15"/>
    <property type="match status" value="1"/>
</dbReference>
<dbReference type="GO" id="GO:0019005">
    <property type="term" value="C:SCF ubiquitin ligase complex"/>
    <property type="evidence" value="ECO:0007669"/>
    <property type="project" value="TreeGrafter"/>
</dbReference>
<dbReference type="InterPro" id="IPR006553">
    <property type="entry name" value="Leu-rich_rpt_Cys-con_subtyp"/>
</dbReference>
<dbReference type="PANTHER" id="PTHR13318:SF261">
    <property type="entry name" value="F-BOX DOMAIN-CONTAINING PROTEIN"/>
    <property type="match status" value="1"/>
</dbReference>
<dbReference type="SUPFAM" id="SSF52047">
    <property type="entry name" value="RNI-like"/>
    <property type="match status" value="1"/>
</dbReference>
<gene>
    <name evidence="1" type="ORF">SNE40_005644</name>
</gene>
<organism evidence="1 2">
    <name type="scientific">Patella caerulea</name>
    <name type="common">Rayed Mediterranean limpet</name>
    <dbReference type="NCBI Taxonomy" id="87958"/>
    <lineage>
        <taxon>Eukaryota</taxon>
        <taxon>Metazoa</taxon>
        <taxon>Spiralia</taxon>
        <taxon>Lophotrochozoa</taxon>
        <taxon>Mollusca</taxon>
        <taxon>Gastropoda</taxon>
        <taxon>Patellogastropoda</taxon>
        <taxon>Patelloidea</taxon>
        <taxon>Patellidae</taxon>
        <taxon>Patella</taxon>
    </lineage>
</organism>
<dbReference type="PANTHER" id="PTHR13318">
    <property type="entry name" value="PARTNER OF PAIRED, ISOFORM B-RELATED"/>
    <property type="match status" value="1"/>
</dbReference>
<evidence type="ECO:0000313" key="1">
    <source>
        <dbReference type="EMBL" id="KAK6187668.1"/>
    </source>
</evidence>
<dbReference type="Gene3D" id="3.80.10.10">
    <property type="entry name" value="Ribonuclease Inhibitor"/>
    <property type="match status" value="1"/>
</dbReference>
<dbReference type="GO" id="GO:0031146">
    <property type="term" value="P:SCF-dependent proteasomal ubiquitin-dependent protein catabolic process"/>
    <property type="evidence" value="ECO:0007669"/>
    <property type="project" value="TreeGrafter"/>
</dbReference>
<dbReference type="EMBL" id="JAZGQO010000004">
    <property type="protein sequence ID" value="KAK6187668.1"/>
    <property type="molecule type" value="Genomic_DNA"/>
</dbReference>
<sequence length="286" mass="32127">MSTMSSNVKITDLPWEHIICRKIFPCLRISTVFGLRCVSREFKALVQLYFDTLFSMNISRCSGRMTAEAFEIMTCNNYCIKVLNLSNSRNFLSNDGLVPVLRRNPLLTVINFTSCSGLSNICLQSLASECPNIKTLILRDCHWVNDDGLLSVALRCDQLVTLDLTGCWNLGNNTLKTVIGKLENLEVLSLAKIYGVTNDTITILAQTCKRLRHLNIHGCWRVTNDAIWLLGEYCSSLKLLQVKDCRDINEISLSKLRAKKVRIDVAPPVSAPNLAKLSRLSLNLQT</sequence>
<evidence type="ECO:0000313" key="2">
    <source>
        <dbReference type="Proteomes" id="UP001347796"/>
    </source>
</evidence>
<name>A0AAN8K8C6_PATCE</name>